<feature type="transmembrane region" description="Helical" evidence="11">
    <location>
        <begin position="775"/>
        <end position="801"/>
    </location>
</feature>
<protein>
    <submittedName>
        <fullName evidence="13">Potassium and/or sodium efflux P-type ATPase</fullName>
    </submittedName>
</protein>
<dbReference type="InterPro" id="IPR023214">
    <property type="entry name" value="HAD_sf"/>
</dbReference>
<dbReference type="NCBIfam" id="TIGR01494">
    <property type="entry name" value="ATPase_P-type"/>
    <property type="match status" value="2"/>
</dbReference>
<dbReference type="PANTHER" id="PTHR43294">
    <property type="entry name" value="SODIUM/POTASSIUM-TRANSPORTING ATPASE SUBUNIT ALPHA"/>
    <property type="match status" value="1"/>
</dbReference>
<dbReference type="Gene3D" id="2.70.150.10">
    <property type="entry name" value="Calcium-transporting ATPase, cytoplasmic transduction domain A"/>
    <property type="match status" value="1"/>
</dbReference>
<dbReference type="PRINTS" id="PR00120">
    <property type="entry name" value="HATPASE"/>
</dbReference>
<proteinExistence type="inferred from homology"/>
<dbReference type="SUPFAM" id="SSF81653">
    <property type="entry name" value="Calcium ATPase, transduction domain A"/>
    <property type="match status" value="1"/>
</dbReference>
<dbReference type="SUPFAM" id="SSF81660">
    <property type="entry name" value="Metal cation-transporting ATPase, ATP-binding domain N"/>
    <property type="match status" value="1"/>
</dbReference>
<dbReference type="GO" id="GO:0005524">
    <property type="term" value="F:ATP binding"/>
    <property type="evidence" value="ECO:0007669"/>
    <property type="project" value="UniProtKB-KW"/>
</dbReference>
<dbReference type="GO" id="GO:0006883">
    <property type="term" value="P:intracellular sodium ion homeostasis"/>
    <property type="evidence" value="ECO:0007669"/>
    <property type="project" value="TreeGrafter"/>
</dbReference>
<dbReference type="SUPFAM" id="SSF81665">
    <property type="entry name" value="Calcium ATPase, transmembrane domain M"/>
    <property type="match status" value="1"/>
</dbReference>
<feature type="transmembrane region" description="Helical" evidence="11">
    <location>
        <begin position="735"/>
        <end position="755"/>
    </location>
</feature>
<evidence type="ECO:0000313" key="13">
    <source>
        <dbReference type="EMBL" id="SEO38221.1"/>
    </source>
</evidence>
<evidence type="ECO:0000259" key="12">
    <source>
        <dbReference type="SMART" id="SM00831"/>
    </source>
</evidence>
<keyword evidence="5" id="KW-0547">Nucleotide-binding</keyword>
<name>A0A1H8P8W1_9BRAD</name>
<dbReference type="Gene3D" id="1.20.1110.10">
    <property type="entry name" value="Calcium-transporting ATPase, transmembrane domain"/>
    <property type="match status" value="1"/>
</dbReference>
<dbReference type="InterPro" id="IPR059000">
    <property type="entry name" value="ATPase_P-type_domA"/>
</dbReference>
<keyword evidence="9 11" id="KW-1133">Transmembrane helix</keyword>
<dbReference type="Proteomes" id="UP000199615">
    <property type="component" value="Unassembled WGS sequence"/>
</dbReference>
<dbReference type="SFLD" id="SFLDG00002">
    <property type="entry name" value="C1.7:_P-type_atpase_like"/>
    <property type="match status" value="1"/>
</dbReference>
<evidence type="ECO:0000256" key="4">
    <source>
        <dbReference type="ARBA" id="ARBA00022692"/>
    </source>
</evidence>
<dbReference type="SFLD" id="SFLDF00027">
    <property type="entry name" value="p-type_atpase"/>
    <property type="match status" value="1"/>
</dbReference>
<dbReference type="Pfam" id="PF13246">
    <property type="entry name" value="Cation_ATPase"/>
    <property type="match status" value="1"/>
</dbReference>
<dbReference type="Pfam" id="PF00690">
    <property type="entry name" value="Cation_ATPase_N"/>
    <property type="match status" value="1"/>
</dbReference>
<dbReference type="SFLD" id="SFLDS00003">
    <property type="entry name" value="Haloacid_Dehalogenase"/>
    <property type="match status" value="1"/>
</dbReference>
<keyword evidence="10 11" id="KW-0472">Membrane</keyword>
<accession>A0A1H8P8W1</accession>
<dbReference type="InterPro" id="IPR023298">
    <property type="entry name" value="ATPase_P-typ_TM_dom_sf"/>
</dbReference>
<dbReference type="FunFam" id="3.40.50.1000:FF:000001">
    <property type="entry name" value="Phospholipid-transporting ATPase IC"/>
    <property type="match status" value="1"/>
</dbReference>
<dbReference type="Pfam" id="PF00689">
    <property type="entry name" value="Cation_ATPase_C"/>
    <property type="match status" value="1"/>
</dbReference>
<sequence length="909" mass="96019">MAPTESSALQRDDAPDASNRNWHALDAGAALAAMRSGADGLTEDEASRRLVTFGFNRLPTKAERSALLRFALQFHNLLIYVLLAAGVLAGAIGHVTDAMVIVGVVLINAVIGFVQEGKAEKALEAIHKMIEPHASVLRDGRRVTIAADHVAPGDVMVLEAGDRVPADLRILRARNLRIDEAILTGESVPAEKNDIAVAADASLGDRQCMAFSGTLVTEGEGTGVVIATGGATELGRISAMIGSVEKLATPLVRQMDQFARQVTFVVLAVSVLVFAYAVFVQAYRLDEAFMIVIGLAVSAIPEGLPAVMTITLAVGLQRMARRNAIIRRLPAVETLGSVSVICSDKTGTLTRNQMTVRTVVAARGRIEVDGVGYEPKGGFRLDGAGAIDPAADAVLEQLTLAALLCNNAGLRQVGADWVVDGDPMEGALVALAVKAGHDRAAAVAAFSRIDDVPFDPRHRFMATLHLCDGEPVAYVKGAPESVLSMCGDVATIDGVRPLDRDWFDRQSDALAASGQRVLAIARRRLPGGVRDLAPADVAQGLTLLGLVGLIDPPRPEAIAAVAECRAAGIRVKMITGDHAATARAIALQLGLADDPSTVTGRDLDVAEDDVFRRYAREAVVFARASPEHKLRLIEALQEDGSVIAMTGDGVNDAPALKRADVGIAMGANGTEAAKEASEMVLADDNFASIAAAVREGRTVNDNLTKVIGWTLPTNGGEALTIILAIAFGLTLPVTAIQILWINMVTAVALGLTLAFEPTEPNAMRRPARPANQPLLSALLLWRIVFVSVLMVAGTFGIYAWATVRGLPVETARTMAVNALVVMEIFYLFSIRYIRGPSLTWQGVVGTPAVLIGVGIVVIAQLAFTYAPPLQKVFDSRAVSLADGLVIVAVGVILLVLVEIEKRWSTRSGP</sequence>
<dbReference type="InterPro" id="IPR008250">
    <property type="entry name" value="ATPase_P-typ_transduc_dom_A_sf"/>
</dbReference>
<keyword evidence="14" id="KW-1185">Reference proteome</keyword>
<dbReference type="OrthoDB" id="391538at2"/>
<dbReference type="GO" id="GO:0005391">
    <property type="term" value="F:P-type sodium:potassium-exchanging transporter activity"/>
    <property type="evidence" value="ECO:0007669"/>
    <property type="project" value="TreeGrafter"/>
</dbReference>
<dbReference type="GO" id="GO:0016887">
    <property type="term" value="F:ATP hydrolysis activity"/>
    <property type="evidence" value="ECO:0007669"/>
    <property type="project" value="InterPro"/>
</dbReference>
<dbReference type="FunFam" id="3.40.50.1000:FF:000028">
    <property type="entry name" value="Calcium-transporting P-type ATPase, putative"/>
    <property type="match status" value="1"/>
</dbReference>
<dbReference type="GO" id="GO:1990573">
    <property type="term" value="P:potassium ion import across plasma membrane"/>
    <property type="evidence" value="ECO:0007669"/>
    <property type="project" value="TreeGrafter"/>
</dbReference>
<dbReference type="InterPro" id="IPR006068">
    <property type="entry name" value="ATPase_P-typ_cation-transptr_C"/>
</dbReference>
<evidence type="ECO:0000256" key="11">
    <source>
        <dbReference type="SAM" id="Phobius"/>
    </source>
</evidence>
<dbReference type="SMART" id="SM00831">
    <property type="entry name" value="Cation_ATPase_N"/>
    <property type="match status" value="1"/>
</dbReference>
<organism evidence="13 14">
    <name type="scientific">Rhodopseudomonas pseudopalustris</name>
    <dbReference type="NCBI Taxonomy" id="1513892"/>
    <lineage>
        <taxon>Bacteria</taxon>
        <taxon>Pseudomonadati</taxon>
        <taxon>Pseudomonadota</taxon>
        <taxon>Alphaproteobacteria</taxon>
        <taxon>Hyphomicrobiales</taxon>
        <taxon>Nitrobacteraceae</taxon>
        <taxon>Rhodopseudomonas</taxon>
    </lineage>
</organism>
<keyword evidence="7" id="KW-0460">Magnesium</keyword>
<evidence type="ECO:0000256" key="9">
    <source>
        <dbReference type="ARBA" id="ARBA00022989"/>
    </source>
</evidence>
<feature type="domain" description="Cation-transporting P-type ATPase N-terminal" evidence="12">
    <location>
        <begin position="21"/>
        <end position="94"/>
    </location>
</feature>
<feature type="transmembrane region" description="Helical" evidence="11">
    <location>
        <begin position="289"/>
        <end position="316"/>
    </location>
</feature>
<feature type="transmembrane region" description="Helical" evidence="11">
    <location>
        <begin position="813"/>
        <end position="830"/>
    </location>
</feature>
<reference evidence="14" key="1">
    <citation type="submission" date="2016-10" db="EMBL/GenBank/DDBJ databases">
        <authorList>
            <person name="Varghese N."/>
            <person name="Submissions S."/>
        </authorList>
    </citation>
    <scope>NUCLEOTIDE SEQUENCE [LARGE SCALE GENOMIC DNA]</scope>
    <source>
        <strain evidence="14">DSM 123</strain>
    </source>
</reference>
<dbReference type="GO" id="GO:0036376">
    <property type="term" value="P:sodium ion export across plasma membrane"/>
    <property type="evidence" value="ECO:0007669"/>
    <property type="project" value="TreeGrafter"/>
</dbReference>
<evidence type="ECO:0000256" key="3">
    <source>
        <dbReference type="ARBA" id="ARBA00022553"/>
    </source>
</evidence>
<dbReference type="Pfam" id="PF00122">
    <property type="entry name" value="E1-E2_ATPase"/>
    <property type="match status" value="1"/>
</dbReference>
<dbReference type="InterPro" id="IPR018303">
    <property type="entry name" value="ATPase_P-typ_P_site"/>
</dbReference>
<evidence type="ECO:0000256" key="7">
    <source>
        <dbReference type="ARBA" id="ARBA00022842"/>
    </source>
</evidence>
<dbReference type="EMBL" id="FODT01000002">
    <property type="protein sequence ID" value="SEO38221.1"/>
    <property type="molecule type" value="Genomic_DNA"/>
</dbReference>
<feature type="transmembrane region" description="Helical" evidence="11">
    <location>
        <begin position="98"/>
        <end position="114"/>
    </location>
</feature>
<dbReference type="InterPro" id="IPR036412">
    <property type="entry name" value="HAD-like_sf"/>
</dbReference>
<dbReference type="SUPFAM" id="SSF56784">
    <property type="entry name" value="HAD-like"/>
    <property type="match status" value="1"/>
</dbReference>
<feature type="transmembrane region" description="Helical" evidence="11">
    <location>
        <begin position="842"/>
        <end position="865"/>
    </location>
</feature>
<dbReference type="InterPro" id="IPR001757">
    <property type="entry name" value="P_typ_ATPase"/>
</dbReference>
<evidence type="ECO:0000256" key="10">
    <source>
        <dbReference type="ARBA" id="ARBA00023136"/>
    </source>
</evidence>
<keyword evidence="6" id="KW-0067">ATP-binding</keyword>
<dbReference type="Gene3D" id="3.40.1110.10">
    <property type="entry name" value="Calcium-transporting ATPase, cytoplasmic domain N"/>
    <property type="match status" value="1"/>
</dbReference>
<gene>
    <name evidence="13" type="ORF">SAMN05444123_102447</name>
</gene>
<dbReference type="InterPro" id="IPR004014">
    <property type="entry name" value="ATPase_P-typ_cation-transptr_N"/>
</dbReference>
<keyword evidence="3" id="KW-0597">Phosphoprotein</keyword>
<feature type="transmembrane region" description="Helical" evidence="11">
    <location>
        <begin position="877"/>
        <end position="897"/>
    </location>
</feature>
<keyword evidence="8" id="KW-1278">Translocase</keyword>
<dbReference type="InterPro" id="IPR050510">
    <property type="entry name" value="Cation_transp_ATPase_P-type"/>
</dbReference>
<dbReference type="PROSITE" id="PS00154">
    <property type="entry name" value="ATPASE_E1_E2"/>
    <property type="match status" value="1"/>
</dbReference>
<feature type="transmembrane region" description="Helical" evidence="11">
    <location>
        <begin position="262"/>
        <end position="283"/>
    </location>
</feature>
<dbReference type="InterPro" id="IPR023299">
    <property type="entry name" value="ATPase_P-typ_cyto_dom_N"/>
</dbReference>
<evidence type="ECO:0000313" key="14">
    <source>
        <dbReference type="Proteomes" id="UP000199615"/>
    </source>
</evidence>
<feature type="transmembrane region" description="Helical" evidence="11">
    <location>
        <begin position="706"/>
        <end position="729"/>
    </location>
</feature>
<dbReference type="PANTHER" id="PTHR43294:SF20">
    <property type="entry name" value="P-TYPE ATPASE"/>
    <property type="match status" value="1"/>
</dbReference>
<dbReference type="GO" id="GO:0005886">
    <property type="term" value="C:plasma membrane"/>
    <property type="evidence" value="ECO:0007669"/>
    <property type="project" value="TreeGrafter"/>
</dbReference>
<comment type="subcellular location">
    <subcellularLocation>
        <location evidence="1">Endomembrane system</location>
        <topology evidence="1">Multi-pass membrane protein</topology>
    </subcellularLocation>
</comment>
<evidence type="ECO:0000256" key="8">
    <source>
        <dbReference type="ARBA" id="ARBA00022967"/>
    </source>
</evidence>
<dbReference type="InterPro" id="IPR044492">
    <property type="entry name" value="P_typ_ATPase_HD_dom"/>
</dbReference>
<dbReference type="GO" id="GO:1902600">
    <property type="term" value="P:proton transmembrane transport"/>
    <property type="evidence" value="ECO:0007669"/>
    <property type="project" value="TreeGrafter"/>
</dbReference>
<dbReference type="Pfam" id="PF08282">
    <property type="entry name" value="Hydrolase_3"/>
    <property type="match status" value="1"/>
</dbReference>
<dbReference type="PRINTS" id="PR00119">
    <property type="entry name" value="CATATPASE"/>
</dbReference>
<evidence type="ECO:0000256" key="5">
    <source>
        <dbReference type="ARBA" id="ARBA00022741"/>
    </source>
</evidence>
<comment type="similarity">
    <text evidence="2">Belongs to the cation transport ATPase (P-type) (TC 3.A.3) family. Type IIA subfamily.</text>
</comment>
<evidence type="ECO:0000256" key="2">
    <source>
        <dbReference type="ARBA" id="ARBA00005675"/>
    </source>
</evidence>
<dbReference type="GO" id="GO:0012505">
    <property type="term" value="C:endomembrane system"/>
    <property type="evidence" value="ECO:0007669"/>
    <property type="project" value="UniProtKB-SubCell"/>
</dbReference>
<feature type="transmembrane region" description="Helical" evidence="11">
    <location>
        <begin position="67"/>
        <end position="92"/>
    </location>
</feature>
<keyword evidence="4 11" id="KW-0812">Transmembrane</keyword>
<dbReference type="GO" id="GO:0030007">
    <property type="term" value="P:intracellular potassium ion homeostasis"/>
    <property type="evidence" value="ECO:0007669"/>
    <property type="project" value="TreeGrafter"/>
</dbReference>
<evidence type="ECO:0000256" key="6">
    <source>
        <dbReference type="ARBA" id="ARBA00022840"/>
    </source>
</evidence>
<dbReference type="AlphaFoldDB" id="A0A1H8P8W1"/>
<dbReference type="CDD" id="cd02080">
    <property type="entry name" value="P-type_ATPase_cation"/>
    <property type="match status" value="1"/>
</dbReference>
<dbReference type="RefSeq" id="WP_092682280.1">
    <property type="nucleotide sequence ID" value="NZ_FODT01000002.1"/>
</dbReference>
<evidence type="ECO:0000256" key="1">
    <source>
        <dbReference type="ARBA" id="ARBA00004127"/>
    </source>
</evidence>
<dbReference type="Gene3D" id="3.40.50.1000">
    <property type="entry name" value="HAD superfamily/HAD-like"/>
    <property type="match status" value="1"/>
</dbReference>
<dbReference type="FunFam" id="2.70.150.10:FF:000160">
    <property type="entry name" value="Sarcoplasmic/endoplasmic reticulum calcium ATPase 1"/>
    <property type="match status" value="1"/>
</dbReference>